<dbReference type="Proteomes" id="UP000501690">
    <property type="component" value="Linkage Group LG11"/>
</dbReference>
<feature type="compositionally biased region" description="Basic and acidic residues" evidence="3">
    <location>
        <begin position="1282"/>
        <end position="1297"/>
    </location>
</feature>
<feature type="coiled-coil region" evidence="2">
    <location>
        <begin position="354"/>
        <end position="391"/>
    </location>
</feature>
<evidence type="ECO:0000313" key="6">
    <source>
        <dbReference type="Proteomes" id="UP000501690"/>
    </source>
</evidence>
<dbReference type="PANTHER" id="PTHR31631:SF21">
    <property type="entry name" value="KINASE INTERACTING (KIP1-LIKE) FAMILY PROTEIN"/>
    <property type="match status" value="1"/>
</dbReference>
<organism evidence="5 6">
    <name type="scientific">Vigna unguiculata</name>
    <name type="common">Cowpea</name>
    <dbReference type="NCBI Taxonomy" id="3917"/>
    <lineage>
        <taxon>Eukaryota</taxon>
        <taxon>Viridiplantae</taxon>
        <taxon>Streptophyta</taxon>
        <taxon>Embryophyta</taxon>
        <taxon>Tracheophyta</taxon>
        <taxon>Spermatophyta</taxon>
        <taxon>Magnoliopsida</taxon>
        <taxon>eudicotyledons</taxon>
        <taxon>Gunneridae</taxon>
        <taxon>Pentapetalae</taxon>
        <taxon>rosids</taxon>
        <taxon>fabids</taxon>
        <taxon>Fabales</taxon>
        <taxon>Fabaceae</taxon>
        <taxon>Papilionoideae</taxon>
        <taxon>50 kb inversion clade</taxon>
        <taxon>NPAAA clade</taxon>
        <taxon>indigoferoid/millettioid clade</taxon>
        <taxon>Phaseoleae</taxon>
        <taxon>Vigna</taxon>
    </lineage>
</organism>
<dbReference type="PROSITE" id="PS51774">
    <property type="entry name" value="NAB"/>
    <property type="match status" value="1"/>
</dbReference>
<feature type="region of interest" description="Disordered" evidence="3">
    <location>
        <begin position="79"/>
        <end position="120"/>
    </location>
</feature>
<evidence type="ECO:0000256" key="2">
    <source>
        <dbReference type="SAM" id="Coils"/>
    </source>
</evidence>
<evidence type="ECO:0000256" key="3">
    <source>
        <dbReference type="SAM" id="MobiDB-lite"/>
    </source>
</evidence>
<dbReference type="InterPro" id="IPR011684">
    <property type="entry name" value="NAB"/>
</dbReference>
<dbReference type="Pfam" id="PF25014">
    <property type="entry name" value="NET2A"/>
    <property type="match status" value="1"/>
</dbReference>
<feature type="region of interest" description="Disordered" evidence="3">
    <location>
        <begin position="1273"/>
        <end position="1297"/>
    </location>
</feature>
<feature type="compositionally biased region" description="Basic and acidic residues" evidence="3">
    <location>
        <begin position="432"/>
        <end position="455"/>
    </location>
</feature>
<feature type="region of interest" description="Disordered" evidence="3">
    <location>
        <begin position="881"/>
        <end position="902"/>
    </location>
</feature>
<gene>
    <name evidence="5" type="ORF">DEO72_LG11g2957</name>
</gene>
<dbReference type="InterPro" id="IPR056889">
    <property type="entry name" value="NET2A-D/KIP1-like_C"/>
</dbReference>
<feature type="domain" description="NAB" evidence="4">
    <location>
        <begin position="1"/>
        <end position="58"/>
    </location>
</feature>
<evidence type="ECO:0000313" key="5">
    <source>
        <dbReference type="EMBL" id="QCE15944.1"/>
    </source>
</evidence>
<proteinExistence type="predicted"/>
<feature type="coiled-coil region" evidence="2">
    <location>
        <begin position="951"/>
        <end position="985"/>
    </location>
</feature>
<dbReference type="InterPro" id="IPR056888">
    <property type="entry name" value="NET2A-D/KIP1-like_dom"/>
</dbReference>
<feature type="compositionally biased region" description="Low complexity" evidence="3">
    <location>
        <begin position="91"/>
        <end position="108"/>
    </location>
</feature>
<sequence length="1297" mass="149704">MENVVAETLNIIHNEGESFTQRAEMYYRKRPQLIGYVEEVYRAYRALAQRYDHISKELQSANRTIATVFPEQVHYGIDEDDSEESFPGPKSSSSSSSSQDPINQIPKKGIPKPPDIPKDFRKQCPVRKIANSAKSPPISPTSGLTTAEALTAVDKLQKEILALQTEKEFVRISYEHSYEKYWKIEDKITEMQRRVCNFEDEFGINNIIEDNEARALMEATALNSCKETLLMLQEVKAQSSEEAKESYEIIKEAQGKLKILKDWFFSEDKSERDPKSTEEEDMFSMEKEMHECEVGEKLEKDSGSSLTLVEMADKIDDLVNKVVTLETAVSSQTGLVKRLVSEAEELQKITLMLEEDEEKLIEDTEETRKKLEEVEEKLRTAKILNQRVKMQENSLQRLFTRASFEHEHLSGKINNVKHDEEGENLLLHKNRSASDVELKEESEKPGDDNTETKKDLKTKKKKKDDYSVNLGYVRNEDNKDNLNKSIGLMIEKDLKTKKKKKDDYSVNLGYVRNEDNKDNLNKSIGLMIEKDLKTKKKKKDDYSVNLGYVRNEDNKDNLNKSIGLMIEKDLKTKKKKKDDYSVNLGYVRNEDNKDNLNKSIGLMIEKDLKTKKKKKDDYSVNLGYVRNEDNKDNLNKSIGLMIEKDLKTKKKKKDDYSVNLGYVRNEDNKYNLNKSIGLMIEKDLKTKKKKKDDYSVNLGYVRNEDNKYNLNKSIGLMIEKDLKTKKKKKDDYSVNLGYVRNEDNKYNLNKSIGLMIEKDLKTKKKKKDDYSVNLGYVRNEDNKDNLNKSIGLMIEKDLKTKKKKKDDYSVNLGYVRNEDNKDNLNKSIGLMIEKDLKTKKKKKDDYSVNLGYVRNEDNKYNLNKSIGLMIENIPELTPVNKDDFSESKSNVDTESLDKVTGEKDQTNWSQMFASGLDDREKILSEFNSVVKNYEDVKGKLNDAEKKNQDNILELALQIRELKDTVETKEKQINILQQKLTCSETNPEERPRITLPYYNYTSPLLGIAPHETEKQDTENPTSNTDAGAGAVSTSDADHHQQGVDKRTKFGILVKVTSNQHKRSRSLSILEKKFRSAINILLEENLEFWMRFSTSMHQTHKFQDSIEDLKCEVRSIRDDNMSNENSNIMQSEIKAIIKHLREIRSELLLWLEHSEILHEELQRRHPSLCTLQDEIARAATPNSASNMAELSGFQAAKFQGEVLNMKQENNKVRNQLQAGVVFVKGLKAQVDKMLKKLSIEIGVNNQEQITKQSTNRARIPLKSFLFGVKLRKQRQPVIEGESPTEQRQHSDQGIVDDHD</sequence>
<name>A0A4D6NTG1_VIGUN</name>
<feature type="region of interest" description="Disordered" evidence="3">
    <location>
        <begin position="1011"/>
        <end position="1041"/>
    </location>
</feature>
<accession>A0A4D6NTG1</accession>
<dbReference type="EMBL" id="CP039355">
    <property type="protein sequence ID" value="QCE15944.1"/>
    <property type="molecule type" value="Genomic_DNA"/>
</dbReference>
<evidence type="ECO:0000259" key="4">
    <source>
        <dbReference type="PROSITE" id="PS51774"/>
    </source>
</evidence>
<dbReference type="Pfam" id="PF07765">
    <property type="entry name" value="KIP1"/>
    <property type="match status" value="1"/>
</dbReference>
<reference evidence="5 6" key="1">
    <citation type="submission" date="2019-04" db="EMBL/GenBank/DDBJ databases">
        <title>An improved genome assembly and genetic linkage map for asparagus bean, Vigna unguiculata ssp. sesquipedialis.</title>
        <authorList>
            <person name="Xia Q."/>
            <person name="Zhang R."/>
            <person name="Dong Y."/>
        </authorList>
    </citation>
    <scope>NUCLEOTIDE SEQUENCE [LARGE SCALE GENOMIC DNA]</scope>
    <source>
        <tissue evidence="5">Leaf</tissue>
    </source>
</reference>
<keyword evidence="6" id="KW-1185">Reference proteome</keyword>
<protein>
    <submittedName>
        <fullName evidence="5">Protein Networked NET</fullName>
    </submittedName>
</protein>
<feature type="region of interest" description="Disordered" evidence="3">
    <location>
        <begin position="413"/>
        <end position="461"/>
    </location>
</feature>
<keyword evidence="1 2" id="KW-0175">Coiled coil</keyword>
<dbReference type="PANTHER" id="PTHR31631">
    <property type="entry name" value="PROTEIN NETWORKED 2D"/>
    <property type="match status" value="1"/>
</dbReference>
<dbReference type="Pfam" id="PF24918">
    <property type="entry name" value="NET2A_C"/>
    <property type="match status" value="1"/>
</dbReference>
<dbReference type="GO" id="GO:0003779">
    <property type="term" value="F:actin binding"/>
    <property type="evidence" value="ECO:0007669"/>
    <property type="project" value="InterPro"/>
</dbReference>
<feature type="coiled-coil region" evidence="2">
    <location>
        <begin position="146"/>
        <end position="173"/>
    </location>
</feature>
<evidence type="ECO:0000256" key="1">
    <source>
        <dbReference type="ARBA" id="ARBA00023054"/>
    </source>
</evidence>